<dbReference type="InterPro" id="IPR003953">
    <property type="entry name" value="FAD-dep_OxRdtase_2_FAD-bd"/>
</dbReference>
<dbReference type="InterPro" id="IPR050315">
    <property type="entry name" value="FAD-oxidoreductase_2"/>
</dbReference>
<dbReference type="OrthoDB" id="353581at2"/>
<accession>A0A3D8GS47</accession>
<dbReference type="Proteomes" id="UP000257144">
    <property type="component" value="Unassembled WGS sequence"/>
</dbReference>
<dbReference type="InterPro" id="IPR027477">
    <property type="entry name" value="Succ_DH/fumarate_Rdtase_cat_sf"/>
</dbReference>
<dbReference type="GO" id="GO:0008202">
    <property type="term" value="P:steroid metabolic process"/>
    <property type="evidence" value="ECO:0007669"/>
    <property type="project" value="UniProtKB-ARBA"/>
</dbReference>
<organism evidence="6 7">
    <name type="scientific">Neobacillus piezotolerans</name>
    <dbReference type="NCBI Taxonomy" id="2259171"/>
    <lineage>
        <taxon>Bacteria</taxon>
        <taxon>Bacillati</taxon>
        <taxon>Bacillota</taxon>
        <taxon>Bacilli</taxon>
        <taxon>Bacillales</taxon>
        <taxon>Bacillaceae</taxon>
        <taxon>Neobacillus</taxon>
    </lineage>
</organism>
<dbReference type="PANTHER" id="PTHR43400">
    <property type="entry name" value="FUMARATE REDUCTASE"/>
    <property type="match status" value="1"/>
</dbReference>
<evidence type="ECO:0000256" key="4">
    <source>
        <dbReference type="ARBA" id="ARBA00023002"/>
    </source>
</evidence>
<comment type="cofactor">
    <cofactor evidence="1">
        <name>FAD</name>
        <dbReference type="ChEBI" id="CHEBI:57692"/>
    </cofactor>
</comment>
<comment type="caution">
    <text evidence="6">The sequence shown here is derived from an EMBL/GenBank/DDBJ whole genome shotgun (WGS) entry which is preliminary data.</text>
</comment>
<evidence type="ECO:0000256" key="2">
    <source>
        <dbReference type="ARBA" id="ARBA00022630"/>
    </source>
</evidence>
<evidence type="ECO:0000256" key="1">
    <source>
        <dbReference type="ARBA" id="ARBA00001974"/>
    </source>
</evidence>
<evidence type="ECO:0000256" key="3">
    <source>
        <dbReference type="ARBA" id="ARBA00022827"/>
    </source>
</evidence>
<keyword evidence="3" id="KW-0274">FAD</keyword>
<dbReference type="SUPFAM" id="SSF51905">
    <property type="entry name" value="FAD/NAD(P)-binding domain"/>
    <property type="match status" value="1"/>
</dbReference>
<keyword evidence="7" id="KW-1185">Reference proteome</keyword>
<feature type="domain" description="FAD-dependent oxidoreductase 2 FAD-binding" evidence="5">
    <location>
        <begin position="30"/>
        <end position="141"/>
    </location>
</feature>
<keyword evidence="4" id="KW-0560">Oxidoreductase</keyword>
<dbReference type="GO" id="GO:0033765">
    <property type="term" value="F:steroid dehydrogenase activity, acting on the CH-CH group of donors"/>
    <property type="evidence" value="ECO:0007669"/>
    <property type="project" value="UniProtKB-ARBA"/>
</dbReference>
<proteinExistence type="predicted"/>
<gene>
    <name evidence="6" type="ORF">DRW41_05480</name>
</gene>
<protein>
    <recommendedName>
        <fullName evidence="5">FAD-dependent oxidoreductase 2 FAD-binding domain-containing protein</fullName>
    </recommendedName>
</protein>
<dbReference type="Gene3D" id="3.90.700.10">
    <property type="entry name" value="Succinate dehydrogenase/fumarate reductase flavoprotein, catalytic domain"/>
    <property type="match status" value="1"/>
</dbReference>
<dbReference type="SUPFAM" id="SSF56425">
    <property type="entry name" value="Succinate dehydrogenase/fumarate reductase flavoprotein, catalytic domain"/>
    <property type="match status" value="1"/>
</dbReference>
<dbReference type="EMBL" id="QNQT01000002">
    <property type="protein sequence ID" value="RDU37304.1"/>
    <property type="molecule type" value="Genomic_DNA"/>
</dbReference>
<dbReference type="AlphaFoldDB" id="A0A3D8GS47"/>
<sequence>MPGKDFPKTWFDTGYIKMGETPEELAKKIGVPPKNLSATIERFNQFAWDGYDQDFKRGVSAYDRYYGDPTLNNPNLYRLEKAPYYAIPSYPGDIGTKGGLVTDQFARVMHENGQPIQGLYATGNCAASVMGETYPGPGATIGPAMVFGYIDANDMAALGATLKEA</sequence>
<evidence type="ECO:0000313" key="6">
    <source>
        <dbReference type="EMBL" id="RDU37304.1"/>
    </source>
</evidence>
<reference evidence="6 7" key="1">
    <citation type="submission" date="2018-07" db="EMBL/GenBank/DDBJ databases">
        <title>Bacillus sp. YLB-04 draft genome sequence.</title>
        <authorList>
            <person name="Yu L."/>
            <person name="Tang X."/>
        </authorList>
    </citation>
    <scope>NUCLEOTIDE SEQUENCE [LARGE SCALE GENOMIC DNA]</scope>
    <source>
        <strain evidence="6 7">YLB-04</strain>
    </source>
</reference>
<dbReference type="Pfam" id="PF00890">
    <property type="entry name" value="FAD_binding_2"/>
    <property type="match status" value="1"/>
</dbReference>
<dbReference type="Gene3D" id="3.50.50.60">
    <property type="entry name" value="FAD/NAD(P)-binding domain"/>
    <property type="match status" value="1"/>
</dbReference>
<keyword evidence="2" id="KW-0285">Flavoprotein</keyword>
<evidence type="ECO:0000259" key="5">
    <source>
        <dbReference type="Pfam" id="PF00890"/>
    </source>
</evidence>
<evidence type="ECO:0000313" key="7">
    <source>
        <dbReference type="Proteomes" id="UP000257144"/>
    </source>
</evidence>
<dbReference type="PANTHER" id="PTHR43400:SF10">
    <property type="entry name" value="3-OXOSTEROID 1-DEHYDROGENASE"/>
    <property type="match status" value="1"/>
</dbReference>
<name>A0A3D8GS47_9BACI</name>
<dbReference type="InterPro" id="IPR036188">
    <property type="entry name" value="FAD/NAD-bd_sf"/>
</dbReference>